<dbReference type="Gene3D" id="3.40.1670.10">
    <property type="entry name" value="UbiD C-terminal domain-like"/>
    <property type="match status" value="1"/>
</dbReference>
<dbReference type="InterPro" id="IPR048304">
    <property type="entry name" value="UbiD_Rift_dom"/>
</dbReference>
<evidence type="ECO:0000259" key="2">
    <source>
        <dbReference type="Pfam" id="PF01977"/>
    </source>
</evidence>
<proteinExistence type="inferred from homology"/>
<comment type="caution">
    <text evidence="5">The sequence shown here is derived from an EMBL/GenBank/DDBJ whole genome shotgun (WGS) entry which is preliminary data.</text>
</comment>
<comment type="similarity">
    <text evidence="1">Belongs to the UbiD family.</text>
</comment>
<protein>
    <submittedName>
        <fullName evidence="5">UbiD family decarboxylase</fullName>
        <ecNumber evidence="5">4.1.1.-</ecNumber>
    </submittedName>
</protein>
<evidence type="ECO:0000313" key="5">
    <source>
        <dbReference type="EMBL" id="MFD2184047.1"/>
    </source>
</evidence>
<dbReference type="InterPro" id="IPR049383">
    <property type="entry name" value="UbiD-like_N"/>
</dbReference>
<feature type="domain" description="3-octaprenyl-4-hydroxybenzoate carboxy-lyase-like C-terminal" evidence="4">
    <location>
        <begin position="304"/>
        <end position="429"/>
    </location>
</feature>
<evidence type="ECO:0000256" key="1">
    <source>
        <dbReference type="ARBA" id="ARBA00010021"/>
    </source>
</evidence>
<evidence type="ECO:0000259" key="4">
    <source>
        <dbReference type="Pfam" id="PF20696"/>
    </source>
</evidence>
<sequence>MQQIPVQQIPMQETFREFLDRLREAGELVDLRQPVDIRHIATLVDQSDKAILFHDVIGYSVPVISGIIRTQKRAMMSLGATTYRDIEDKLRLATERPIPPARVATSPTREVVMRGDEVDLFRLPIPMSSIYDGGPMITAGVVIAHDPELGFNSGIYRFIVKEKNLTGIDIVTPNNMRLFADRAYKAGRPCPISISIGTHPFEITGSGFRAPLGVDEMAIAGGLRGAPVALAPCETIDVPYIADAEIVLEAEILPTGWTWPEGRFGEFTRLMGGLHWNPLVRIKAVAMRRDAMYYALHMPWENTWLAAPTRYAALRQALKTAGVTVKDINVTLGGCAFWHAVISIKKQAGEGKNALLAALSVMDLKHVVVVDDDIDVNDPAEVEWAIATRVQADRDVVIISNSRAKPLDPSLVPMPPGTVPTGAKMGIDATIPEYAQREAYERITYAYAETAKIDDYVSGKADPAGESGGDNAVARLADAILEKIAVAPMYYTDIAEAFAGWNFQTVARALGHLHATERLWQDKTGRMCVRGSAFAAKPPTGR</sequence>
<accession>A0ABW5ANN9</accession>
<dbReference type="SUPFAM" id="SSF50475">
    <property type="entry name" value="FMN-binding split barrel"/>
    <property type="match status" value="1"/>
</dbReference>
<dbReference type="InterPro" id="IPR049381">
    <property type="entry name" value="UbiD-like_C"/>
</dbReference>
<feature type="domain" description="3-octaprenyl-4-hydroxybenzoate carboxy-lyase-like N-terminal" evidence="3">
    <location>
        <begin position="19"/>
        <end position="88"/>
    </location>
</feature>
<evidence type="ECO:0000259" key="3">
    <source>
        <dbReference type="Pfam" id="PF20695"/>
    </source>
</evidence>
<keyword evidence="5" id="KW-0456">Lyase</keyword>
<organism evidence="5 6">
    <name type="scientific">Rhodoplanes azumiensis</name>
    <dbReference type="NCBI Taxonomy" id="1897628"/>
    <lineage>
        <taxon>Bacteria</taxon>
        <taxon>Pseudomonadati</taxon>
        <taxon>Pseudomonadota</taxon>
        <taxon>Alphaproteobacteria</taxon>
        <taxon>Hyphomicrobiales</taxon>
        <taxon>Nitrobacteraceae</taxon>
        <taxon>Rhodoplanes</taxon>
    </lineage>
</organism>
<dbReference type="Pfam" id="PF20695">
    <property type="entry name" value="UbiD_N"/>
    <property type="match status" value="1"/>
</dbReference>
<feature type="domain" description="3-octaprenyl-4-hydroxybenzoate carboxy-lyase-like Rift-related" evidence="2">
    <location>
        <begin position="105"/>
        <end position="296"/>
    </location>
</feature>
<keyword evidence="6" id="KW-1185">Reference proteome</keyword>
<evidence type="ECO:0000313" key="6">
    <source>
        <dbReference type="Proteomes" id="UP001597314"/>
    </source>
</evidence>
<dbReference type="EMBL" id="JBHUIW010000023">
    <property type="protein sequence ID" value="MFD2184047.1"/>
    <property type="molecule type" value="Genomic_DNA"/>
</dbReference>
<dbReference type="Pfam" id="PF01977">
    <property type="entry name" value="UbiD"/>
    <property type="match status" value="1"/>
</dbReference>
<dbReference type="InterPro" id="IPR002830">
    <property type="entry name" value="UbiD"/>
</dbReference>
<dbReference type="PANTHER" id="PTHR30108:SF21">
    <property type="entry name" value="4-HYDROXYBENZOATE DECARBOXYLASE"/>
    <property type="match status" value="1"/>
</dbReference>
<dbReference type="GO" id="GO:0016829">
    <property type="term" value="F:lyase activity"/>
    <property type="evidence" value="ECO:0007669"/>
    <property type="project" value="UniProtKB-KW"/>
</dbReference>
<dbReference type="PANTHER" id="PTHR30108">
    <property type="entry name" value="3-OCTAPRENYL-4-HYDROXYBENZOATE CARBOXY-LYASE-RELATED"/>
    <property type="match status" value="1"/>
</dbReference>
<name>A0ABW5ANN9_9BRAD</name>
<dbReference type="EC" id="4.1.1.-" evidence="5"/>
<dbReference type="SUPFAM" id="SSF143968">
    <property type="entry name" value="UbiD C-terminal domain-like"/>
    <property type="match status" value="1"/>
</dbReference>
<dbReference type="NCBIfam" id="TIGR00148">
    <property type="entry name" value="UbiD family decarboxylase"/>
    <property type="match status" value="1"/>
</dbReference>
<dbReference type="Pfam" id="PF20696">
    <property type="entry name" value="UbiD_C"/>
    <property type="match status" value="1"/>
</dbReference>
<dbReference type="Proteomes" id="UP001597314">
    <property type="component" value="Unassembled WGS sequence"/>
</dbReference>
<gene>
    <name evidence="5" type="ORF">ACFSOX_17980</name>
</gene>
<reference evidence="6" key="1">
    <citation type="journal article" date="2019" name="Int. J. Syst. Evol. Microbiol.">
        <title>The Global Catalogue of Microorganisms (GCM) 10K type strain sequencing project: providing services to taxonomists for standard genome sequencing and annotation.</title>
        <authorList>
            <consortium name="The Broad Institute Genomics Platform"/>
            <consortium name="The Broad Institute Genome Sequencing Center for Infectious Disease"/>
            <person name="Wu L."/>
            <person name="Ma J."/>
        </authorList>
    </citation>
    <scope>NUCLEOTIDE SEQUENCE [LARGE SCALE GENOMIC DNA]</scope>
    <source>
        <strain evidence="6">CGMCC 1.6774</strain>
    </source>
</reference>
<dbReference type="RefSeq" id="WP_378479195.1">
    <property type="nucleotide sequence ID" value="NZ_JBHUIW010000023.1"/>
</dbReference>